<protein>
    <recommendedName>
        <fullName evidence="5">Inositol polyphosphate 1-phosphatase</fullName>
    </recommendedName>
</protein>
<keyword evidence="4" id="KW-1185">Reference proteome</keyword>
<dbReference type="Proteomes" id="UP001075354">
    <property type="component" value="Chromosome 14"/>
</dbReference>
<dbReference type="PANTHER" id="PTHR43028:SF3">
    <property type="entry name" value="INOSITOL POLYPHOSPHATE 1-PHOSPHATASE"/>
    <property type="match status" value="1"/>
</dbReference>
<comment type="similarity">
    <text evidence="1">Belongs to the inositol monophosphatase superfamily.</text>
</comment>
<evidence type="ECO:0000313" key="4">
    <source>
        <dbReference type="Proteomes" id="UP001075354"/>
    </source>
</evidence>
<dbReference type="PANTHER" id="PTHR43028">
    <property type="entry name" value="3'(2'),5'-BISPHOSPHATE NUCLEOTIDASE 1"/>
    <property type="match status" value="1"/>
</dbReference>
<dbReference type="Pfam" id="PF00459">
    <property type="entry name" value="Inositol_P"/>
    <property type="match status" value="1"/>
</dbReference>
<evidence type="ECO:0000256" key="1">
    <source>
        <dbReference type="ARBA" id="ARBA00009759"/>
    </source>
</evidence>
<sequence>MEDEEELDRGAELLTLMLTLSERAGNIARRIRKDDHLIELLTQKKEGDEANPRFVQDFKTLADVLIQETVRHFIGTQFPELAPHIKGEESAKFSNALGETVTVEVKSTKEETAEMLCKVLDGDQAAAEMLAEEVHRVVEIDRVNIGYVPIPPDLELPIEDLGIWIDPIDSTAEYIAGDPAGAPIPDPQAMAASGLHCVTILIGAYDRNTGTPVMGIVNQPFYSRNFDDQYVGRCCWGVCWGEVRIFSNPICDCDSQSKLIAISGSENPEIKTSLEEAGYTVCQAAGAGYKLYCVILGIAQAYILTRDSTFKWDTCGPQAILRAHGGDILIFSTLGEHNRSVRYTKNDVDEGVPDLMAQYCNRGGIVAYRSANTLCDIINALCEEVEDE</sequence>
<accession>A0AAV7X4X5</accession>
<keyword evidence="2" id="KW-0460">Magnesium</keyword>
<dbReference type="InterPro" id="IPR044897">
    <property type="entry name" value="INPP1_dom_1"/>
</dbReference>
<keyword evidence="2" id="KW-0479">Metal-binding</keyword>
<dbReference type="AlphaFoldDB" id="A0AAV7X4X5"/>
<feature type="binding site" evidence="2">
    <location>
        <position position="169"/>
    </location>
    <ligand>
        <name>Mg(2+)</name>
        <dbReference type="ChEBI" id="CHEBI:18420"/>
        <label>1</label>
        <note>catalytic</note>
    </ligand>
</feature>
<dbReference type="GO" id="GO:0004441">
    <property type="term" value="F:inositol-1,4-bisphosphate 1-phosphatase activity"/>
    <property type="evidence" value="ECO:0007669"/>
    <property type="project" value="TreeGrafter"/>
</dbReference>
<dbReference type="FunFam" id="4.10.460.10:FF:000001">
    <property type="entry name" value="Inositol polyphosphate 1-phosphatase"/>
    <property type="match status" value="1"/>
</dbReference>
<dbReference type="GO" id="GO:0046872">
    <property type="term" value="F:metal ion binding"/>
    <property type="evidence" value="ECO:0007669"/>
    <property type="project" value="UniProtKB-KW"/>
</dbReference>
<dbReference type="SUPFAM" id="SSF56655">
    <property type="entry name" value="Carbohydrate phosphatase"/>
    <property type="match status" value="1"/>
</dbReference>
<name>A0AAV7X4X5_9NEOP</name>
<dbReference type="EMBL" id="JAPTSV010000014">
    <property type="protein sequence ID" value="KAJ1520963.1"/>
    <property type="molecule type" value="Genomic_DNA"/>
</dbReference>
<dbReference type="Gene3D" id="4.10.460.10">
    <property type="entry name" value="Inositol Polyphosphate 1-phosphatase, domain 1"/>
    <property type="match status" value="1"/>
</dbReference>
<comment type="cofactor">
    <cofactor evidence="2">
        <name>Mg(2+)</name>
        <dbReference type="ChEBI" id="CHEBI:18420"/>
    </cofactor>
</comment>
<evidence type="ECO:0000256" key="2">
    <source>
        <dbReference type="PIRSR" id="PIRSR600760-2"/>
    </source>
</evidence>
<feature type="binding site" evidence="2">
    <location>
        <position position="168"/>
    </location>
    <ligand>
        <name>Mg(2+)</name>
        <dbReference type="ChEBI" id="CHEBI:18420"/>
        <label>1</label>
        <note>catalytic</note>
    </ligand>
</feature>
<feature type="binding site" evidence="2">
    <location>
        <position position="88"/>
    </location>
    <ligand>
        <name>Mg(2+)</name>
        <dbReference type="ChEBI" id="CHEBI:18420"/>
        <label>1</label>
        <note>catalytic</note>
    </ligand>
</feature>
<organism evidence="3 4">
    <name type="scientific">Megalurothrips usitatus</name>
    <name type="common">bean blossom thrips</name>
    <dbReference type="NCBI Taxonomy" id="439358"/>
    <lineage>
        <taxon>Eukaryota</taxon>
        <taxon>Metazoa</taxon>
        <taxon>Ecdysozoa</taxon>
        <taxon>Arthropoda</taxon>
        <taxon>Hexapoda</taxon>
        <taxon>Insecta</taxon>
        <taxon>Pterygota</taxon>
        <taxon>Neoptera</taxon>
        <taxon>Paraneoptera</taxon>
        <taxon>Thysanoptera</taxon>
        <taxon>Terebrantia</taxon>
        <taxon>Thripoidea</taxon>
        <taxon>Thripidae</taxon>
        <taxon>Megalurothrips</taxon>
    </lineage>
</organism>
<dbReference type="Gene3D" id="3.30.540.10">
    <property type="entry name" value="Fructose-1,6-Bisphosphatase, subunit A, domain 1"/>
    <property type="match status" value="1"/>
</dbReference>
<feature type="binding site" evidence="2">
    <location>
        <position position="166"/>
    </location>
    <ligand>
        <name>Mg(2+)</name>
        <dbReference type="ChEBI" id="CHEBI:18420"/>
        <label>1</label>
        <note>catalytic</note>
    </ligand>
</feature>
<gene>
    <name evidence="3" type="ORF">ONE63_004039</name>
</gene>
<proteinExistence type="inferred from homology"/>
<dbReference type="InterPro" id="IPR050725">
    <property type="entry name" value="CysQ/Inositol_MonoPase"/>
</dbReference>
<dbReference type="InterPro" id="IPR000760">
    <property type="entry name" value="Inositol_monophosphatase-like"/>
</dbReference>
<comment type="caution">
    <text evidence="3">The sequence shown here is derived from an EMBL/GenBank/DDBJ whole genome shotgun (WGS) entry which is preliminary data.</text>
</comment>
<evidence type="ECO:0008006" key="5">
    <source>
        <dbReference type="Google" id="ProtNLM"/>
    </source>
</evidence>
<evidence type="ECO:0000313" key="3">
    <source>
        <dbReference type="EMBL" id="KAJ1520963.1"/>
    </source>
</evidence>
<reference evidence="3" key="1">
    <citation type="submission" date="2022-12" db="EMBL/GenBank/DDBJ databases">
        <title>Chromosome-level genome assembly of the bean flower thrips Megalurothrips usitatus.</title>
        <authorList>
            <person name="Ma L."/>
            <person name="Liu Q."/>
            <person name="Li H."/>
            <person name="Cai W."/>
        </authorList>
    </citation>
    <scope>NUCLEOTIDE SEQUENCE</scope>
    <source>
        <strain evidence="3">Cailab_2022a</strain>
    </source>
</reference>
<feature type="binding site" evidence="2">
    <location>
        <position position="313"/>
    </location>
    <ligand>
        <name>Mg(2+)</name>
        <dbReference type="ChEBI" id="CHEBI:18420"/>
        <label>1</label>
        <note>catalytic</note>
    </ligand>
</feature>
<dbReference type="Gene3D" id="3.40.190.80">
    <property type="match status" value="1"/>
</dbReference>